<dbReference type="OrthoDB" id="9798693at2"/>
<dbReference type="InterPro" id="IPR014567">
    <property type="entry name" value="UCP031900"/>
</dbReference>
<dbReference type="EMBL" id="PXYL01000008">
    <property type="protein sequence ID" value="PSJ59410.1"/>
    <property type="molecule type" value="Genomic_DNA"/>
</dbReference>
<keyword evidence="3" id="KW-1185">Reference proteome</keyword>
<name>A0A2P7SAB8_9HYPH</name>
<evidence type="ECO:0000313" key="2">
    <source>
        <dbReference type="EMBL" id="PSJ59410.1"/>
    </source>
</evidence>
<reference evidence="2 3" key="1">
    <citation type="submission" date="2018-03" db="EMBL/GenBank/DDBJ databases">
        <title>The draft genome of Mesorhizobium soli JCM 19897.</title>
        <authorList>
            <person name="Li L."/>
            <person name="Liu L."/>
            <person name="Liang L."/>
            <person name="Wang T."/>
            <person name="Zhang X."/>
        </authorList>
    </citation>
    <scope>NUCLEOTIDE SEQUENCE [LARGE SCALE GENOMIC DNA]</scope>
    <source>
        <strain evidence="2 3">JCM 19897</strain>
    </source>
</reference>
<dbReference type="RefSeq" id="WP_106725363.1">
    <property type="nucleotide sequence ID" value="NZ_PXYL01000008.1"/>
</dbReference>
<dbReference type="Pfam" id="PF13449">
    <property type="entry name" value="Phytase-like"/>
    <property type="match status" value="1"/>
</dbReference>
<sequence>MLALPMAAALRTPAYADPAPVERMDVSTRQITRFEIGRDRTQFGPLEFVGGFEMTASSRHFGGFSAMRFLTPGKDFVGVADTGFWFFGKVTRDAEQRPTGMADFRMVQMVDETGKPIEEKWRVDAESLALRGKVATVGFERNHRVAEFHIDPNDMRAPFRQLDFLVPKNELRLNRSFETLAYAPEAGALKGALVVVTERSLDKQGNVFAAVLSGPRKGVFTVVRSDGFDITDGAFLPNGDLLLLERSFTIMQGVRMRLRRLPADSIGKDKVADGPVLMKADMRYQIDNMEALDVWRRADGALIVSLMSDDNQSFLQRSLYLEFRLQGE</sequence>
<protein>
    <recommendedName>
        <fullName evidence="1">Phytase-like domain-containing protein</fullName>
    </recommendedName>
</protein>
<evidence type="ECO:0000313" key="3">
    <source>
        <dbReference type="Proteomes" id="UP000240653"/>
    </source>
</evidence>
<evidence type="ECO:0000259" key="1">
    <source>
        <dbReference type="Pfam" id="PF13449"/>
    </source>
</evidence>
<accession>A0A2P7SAB8</accession>
<dbReference type="Proteomes" id="UP000240653">
    <property type="component" value="Unassembled WGS sequence"/>
</dbReference>
<feature type="domain" description="Phytase-like" evidence="1">
    <location>
        <begin position="60"/>
        <end position="311"/>
    </location>
</feature>
<comment type="caution">
    <text evidence="2">The sequence shown here is derived from an EMBL/GenBank/DDBJ whole genome shotgun (WGS) entry which is preliminary data.</text>
</comment>
<dbReference type="PIRSF" id="PIRSF031900">
    <property type="entry name" value="UCP031900"/>
    <property type="match status" value="1"/>
</dbReference>
<dbReference type="InterPro" id="IPR027372">
    <property type="entry name" value="Phytase-like_dom"/>
</dbReference>
<organism evidence="2 3">
    <name type="scientific">Pseudaminobacter soli</name>
    <name type="common">ex Li et al. 2025</name>
    <dbReference type="NCBI Taxonomy" id="1295366"/>
    <lineage>
        <taxon>Bacteria</taxon>
        <taxon>Pseudomonadati</taxon>
        <taxon>Pseudomonadota</taxon>
        <taxon>Alphaproteobacteria</taxon>
        <taxon>Hyphomicrobiales</taxon>
        <taxon>Phyllobacteriaceae</taxon>
        <taxon>Pseudaminobacter</taxon>
    </lineage>
</organism>
<dbReference type="AlphaFoldDB" id="A0A2P7SAB8"/>
<gene>
    <name evidence="2" type="ORF">C7I85_17575</name>
</gene>
<proteinExistence type="predicted"/>